<dbReference type="InterPro" id="IPR023365">
    <property type="entry name" value="Sortase_dom-sf"/>
</dbReference>
<dbReference type="Proteomes" id="UP001050808">
    <property type="component" value="Unassembled WGS sequence"/>
</dbReference>
<feature type="signal peptide" evidence="3">
    <location>
        <begin position="1"/>
        <end position="23"/>
    </location>
</feature>
<dbReference type="EMBL" id="BNDY01000005">
    <property type="protein sequence ID" value="GHI38237.1"/>
    <property type="molecule type" value="Genomic_DNA"/>
</dbReference>
<organism evidence="4 5">
    <name type="scientific">Streptomyces violascens</name>
    <dbReference type="NCBI Taxonomy" id="67381"/>
    <lineage>
        <taxon>Bacteria</taxon>
        <taxon>Bacillati</taxon>
        <taxon>Actinomycetota</taxon>
        <taxon>Actinomycetes</taxon>
        <taxon>Kitasatosporales</taxon>
        <taxon>Streptomycetaceae</taxon>
        <taxon>Streptomyces</taxon>
    </lineage>
</organism>
<dbReference type="RefSeq" id="WP_226598875.1">
    <property type="nucleotide sequence ID" value="NZ_BMUA01000007.1"/>
</dbReference>
<dbReference type="InterPro" id="IPR005754">
    <property type="entry name" value="Sortase"/>
</dbReference>
<keyword evidence="3" id="KW-0732">Signal</keyword>
<evidence type="ECO:0000256" key="2">
    <source>
        <dbReference type="SAM" id="MobiDB-lite"/>
    </source>
</evidence>
<sequence length="204" mass="20533">MSRTRATRSAAAALFVLAFGVSAAGCGSGPAEPTPPPTVSAASSAPAAPGAATALPASKPVRVRIPAAGVDAGPVLDLGLAADGTVEVPSVADADKIGWYDKGVTPGQTGPAVLIGHFDTVKGPAVLKNVSKVKVGDLVSVARADGKTAEFKVRALEQVDKSAFPTQKVYGNTDRPELRVITCGGELTGGHRPDNIILYADLVA</sequence>
<dbReference type="CDD" id="cd05829">
    <property type="entry name" value="Sortase_F"/>
    <property type="match status" value="1"/>
</dbReference>
<accession>A0ABQ3QLT5</accession>
<dbReference type="SUPFAM" id="SSF63817">
    <property type="entry name" value="Sortase"/>
    <property type="match status" value="1"/>
</dbReference>
<reference evidence="4" key="1">
    <citation type="submission" date="2024-05" db="EMBL/GenBank/DDBJ databases">
        <title>Whole genome shotgun sequence of Streptomyces violascens NBRC 12920.</title>
        <authorList>
            <person name="Komaki H."/>
            <person name="Tamura T."/>
        </authorList>
    </citation>
    <scope>NUCLEOTIDE SEQUENCE</scope>
    <source>
        <strain evidence="4">NBRC 12920</strain>
    </source>
</reference>
<comment type="caution">
    <text evidence="4">The sequence shown here is derived from an EMBL/GenBank/DDBJ whole genome shotgun (WGS) entry which is preliminary data.</text>
</comment>
<evidence type="ECO:0000313" key="4">
    <source>
        <dbReference type="EMBL" id="GHI38237.1"/>
    </source>
</evidence>
<evidence type="ECO:0000256" key="1">
    <source>
        <dbReference type="ARBA" id="ARBA00022801"/>
    </source>
</evidence>
<feature type="chain" id="PRO_5046417865" evidence="3">
    <location>
        <begin position="24"/>
        <end position="204"/>
    </location>
</feature>
<protein>
    <submittedName>
        <fullName evidence="4">Class F sortase</fullName>
    </submittedName>
</protein>
<gene>
    <name evidence="4" type="ORF">Sviol_26450</name>
</gene>
<dbReference type="PROSITE" id="PS51257">
    <property type="entry name" value="PROKAR_LIPOPROTEIN"/>
    <property type="match status" value="1"/>
</dbReference>
<evidence type="ECO:0000313" key="5">
    <source>
        <dbReference type="Proteomes" id="UP001050808"/>
    </source>
</evidence>
<feature type="region of interest" description="Disordered" evidence="2">
    <location>
        <begin position="27"/>
        <end position="53"/>
    </location>
</feature>
<proteinExistence type="predicted"/>
<keyword evidence="1" id="KW-0378">Hydrolase</keyword>
<keyword evidence="5" id="KW-1185">Reference proteome</keyword>
<name>A0ABQ3QLT5_9ACTN</name>
<dbReference type="NCBIfam" id="NF033748">
    <property type="entry name" value="class_F_sortase"/>
    <property type="match status" value="1"/>
</dbReference>
<dbReference type="Gene3D" id="2.40.260.10">
    <property type="entry name" value="Sortase"/>
    <property type="match status" value="1"/>
</dbReference>
<dbReference type="Pfam" id="PF04203">
    <property type="entry name" value="Sortase"/>
    <property type="match status" value="1"/>
</dbReference>
<evidence type="ECO:0000256" key="3">
    <source>
        <dbReference type="SAM" id="SignalP"/>
    </source>
</evidence>
<feature type="compositionally biased region" description="Low complexity" evidence="2">
    <location>
        <begin position="39"/>
        <end position="53"/>
    </location>
</feature>
<dbReference type="InterPro" id="IPR042001">
    <property type="entry name" value="Sortase_F"/>
</dbReference>